<dbReference type="Pfam" id="PF08310">
    <property type="entry name" value="LGFP"/>
    <property type="match status" value="3"/>
</dbReference>
<dbReference type="EMBL" id="JACHXF010000024">
    <property type="protein sequence ID" value="MBB3100272.1"/>
    <property type="molecule type" value="Genomic_DNA"/>
</dbReference>
<accession>A0A7W5FJ63</accession>
<protein>
    <submittedName>
        <fullName evidence="3">Uncharacterized protein with LGFP repeats</fullName>
    </submittedName>
</protein>
<evidence type="ECO:0000256" key="1">
    <source>
        <dbReference type="SAM" id="SignalP"/>
    </source>
</evidence>
<dbReference type="AlphaFoldDB" id="A0A7W5FJ63"/>
<evidence type="ECO:0000313" key="3">
    <source>
        <dbReference type="EMBL" id="MBB3100272.1"/>
    </source>
</evidence>
<dbReference type="Proteomes" id="UP000590749">
    <property type="component" value="Unassembled WGS sequence"/>
</dbReference>
<name>A0A7W5FJ63_9ACTN</name>
<organism evidence="3 4">
    <name type="scientific">Actinoplanes campanulatus</name>
    <dbReference type="NCBI Taxonomy" id="113559"/>
    <lineage>
        <taxon>Bacteria</taxon>
        <taxon>Bacillati</taxon>
        <taxon>Actinomycetota</taxon>
        <taxon>Actinomycetes</taxon>
        <taxon>Micromonosporales</taxon>
        <taxon>Micromonosporaceae</taxon>
        <taxon>Actinoplanes</taxon>
    </lineage>
</organism>
<feature type="chain" id="PRO_5030577043" evidence="1">
    <location>
        <begin position="30"/>
        <end position="202"/>
    </location>
</feature>
<feature type="signal peptide" evidence="1">
    <location>
        <begin position="1"/>
        <end position="29"/>
    </location>
</feature>
<proteinExistence type="predicted"/>
<comment type="caution">
    <text evidence="3">The sequence shown here is derived from an EMBL/GenBank/DDBJ whole genome shotgun (WGS) entry which is preliminary data.</text>
</comment>
<evidence type="ECO:0000313" key="2">
    <source>
        <dbReference type="EMBL" id="GID51336.1"/>
    </source>
</evidence>
<evidence type="ECO:0000313" key="5">
    <source>
        <dbReference type="Proteomes" id="UP000645640"/>
    </source>
</evidence>
<sequence>MSKRLMFKAATVSVSLAVTALIGSAPARAGEGSYHCGVLVYGAIEDKYLSLNAQNGQLGCPTTTEADAAGGGRQQWFKGGSVFWHSRTGAHVVWGAILSKWVQYGREGGYGYPLTDELTTPDRVGRYNHFERGGSIYWTPATGAHTVYGAIRSQWAAKGWERGCLRYPIADEADTPGGGGRYQQFQGGSMYWTPNGGAHSTC</sequence>
<dbReference type="EMBL" id="BOMF01000177">
    <property type="protein sequence ID" value="GID51336.1"/>
    <property type="molecule type" value="Genomic_DNA"/>
</dbReference>
<reference evidence="2 5" key="2">
    <citation type="submission" date="2021-01" db="EMBL/GenBank/DDBJ databases">
        <title>Whole genome shotgun sequence of Actinoplanes capillaceus NBRC 16408.</title>
        <authorList>
            <person name="Komaki H."/>
            <person name="Tamura T."/>
        </authorList>
    </citation>
    <scope>NUCLEOTIDE SEQUENCE [LARGE SCALE GENOMIC DNA]</scope>
    <source>
        <strain evidence="2 5">NBRC 16408</strain>
    </source>
</reference>
<keyword evidence="1" id="KW-0732">Signal</keyword>
<dbReference type="RefSeq" id="WP_183226331.1">
    <property type="nucleotide sequence ID" value="NZ_BAAAGQ010000068.1"/>
</dbReference>
<gene>
    <name evidence="2" type="ORF">Aca07nite_86110</name>
    <name evidence="3" type="ORF">FHR83_007994</name>
</gene>
<keyword evidence="4" id="KW-1185">Reference proteome</keyword>
<reference evidence="3 4" key="1">
    <citation type="submission" date="2020-08" db="EMBL/GenBank/DDBJ databases">
        <title>Genomic Encyclopedia of Type Strains, Phase III (KMG-III): the genomes of soil and plant-associated and newly described type strains.</title>
        <authorList>
            <person name="Whitman W."/>
        </authorList>
    </citation>
    <scope>NUCLEOTIDE SEQUENCE [LARGE SCALE GENOMIC DNA]</scope>
    <source>
        <strain evidence="3 4">CECT 3287</strain>
    </source>
</reference>
<evidence type="ECO:0000313" key="4">
    <source>
        <dbReference type="Proteomes" id="UP000590749"/>
    </source>
</evidence>
<dbReference type="InterPro" id="IPR013207">
    <property type="entry name" value="LGFP"/>
</dbReference>